<name>A0A5C6EHS4_9BACT</name>
<reference evidence="1 2" key="1">
    <citation type="submission" date="2019-02" db="EMBL/GenBank/DDBJ databases">
        <title>Deep-cultivation of Planctomycetes and their phenomic and genomic characterization uncovers novel biology.</title>
        <authorList>
            <person name="Wiegand S."/>
            <person name="Jogler M."/>
            <person name="Boedeker C."/>
            <person name="Pinto D."/>
            <person name="Vollmers J."/>
            <person name="Rivas-Marin E."/>
            <person name="Kohn T."/>
            <person name="Peeters S.H."/>
            <person name="Heuer A."/>
            <person name="Rast P."/>
            <person name="Oberbeckmann S."/>
            <person name="Bunk B."/>
            <person name="Jeske O."/>
            <person name="Meyerdierks A."/>
            <person name="Storesund J.E."/>
            <person name="Kallscheuer N."/>
            <person name="Luecker S."/>
            <person name="Lage O.M."/>
            <person name="Pohl T."/>
            <person name="Merkel B.J."/>
            <person name="Hornburger P."/>
            <person name="Mueller R.-W."/>
            <person name="Bruemmer F."/>
            <person name="Labrenz M."/>
            <person name="Spormann A.M."/>
            <person name="Op Den Camp H."/>
            <person name="Overmann J."/>
            <person name="Amann R."/>
            <person name="Jetten M.S.M."/>
            <person name="Mascher T."/>
            <person name="Medema M.H."/>
            <person name="Devos D.P."/>
            <person name="Kaster A.-K."/>
            <person name="Ovreas L."/>
            <person name="Rohde M."/>
            <person name="Galperin M.Y."/>
            <person name="Jogler C."/>
        </authorList>
    </citation>
    <scope>NUCLEOTIDE SEQUENCE [LARGE SCALE GENOMIC DNA]</scope>
    <source>
        <strain evidence="1 2">Poly59</strain>
    </source>
</reference>
<sequence length="231" mass="25931">MQCDPKFAGHATIRIARDDQPAHLLLHKQEHDAVLPYLVAFQCLLALRTIDADKESRFDLASKPNMASDVLKLTTEHAKQNPKIPEHAVPQLATQFGNGLGWQLRSFPIAIRVDKQIYDNHPELRPLQRKNIEQQLQEAMEALSPSIKLIAPKEIIDANASMSSAFTQFWANLWNESAISTPFTAAGYKQIGEGLLALNASIADDPNKDRELIDSWAKEVGIDRWFQTVAR</sequence>
<accession>A0A5C6EHS4</accession>
<dbReference type="Proteomes" id="UP000317977">
    <property type="component" value="Unassembled WGS sequence"/>
</dbReference>
<keyword evidence="2" id="KW-1185">Reference proteome</keyword>
<comment type="caution">
    <text evidence="1">The sequence shown here is derived from an EMBL/GenBank/DDBJ whole genome shotgun (WGS) entry which is preliminary data.</text>
</comment>
<organism evidence="1 2">
    <name type="scientific">Rubripirellula reticaptiva</name>
    <dbReference type="NCBI Taxonomy" id="2528013"/>
    <lineage>
        <taxon>Bacteria</taxon>
        <taxon>Pseudomonadati</taxon>
        <taxon>Planctomycetota</taxon>
        <taxon>Planctomycetia</taxon>
        <taxon>Pirellulales</taxon>
        <taxon>Pirellulaceae</taxon>
        <taxon>Rubripirellula</taxon>
    </lineage>
</organism>
<dbReference type="EMBL" id="SJPX01000004">
    <property type="protein sequence ID" value="TWU49333.1"/>
    <property type="molecule type" value="Genomic_DNA"/>
</dbReference>
<dbReference type="AlphaFoldDB" id="A0A5C6EHS4"/>
<proteinExistence type="predicted"/>
<evidence type="ECO:0000313" key="2">
    <source>
        <dbReference type="Proteomes" id="UP000317977"/>
    </source>
</evidence>
<gene>
    <name evidence="1" type="ORF">Poly59_39470</name>
</gene>
<evidence type="ECO:0000313" key="1">
    <source>
        <dbReference type="EMBL" id="TWU49333.1"/>
    </source>
</evidence>
<protein>
    <submittedName>
        <fullName evidence="1">Uncharacterized protein</fullName>
    </submittedName>
</protein>